<protein>
    <submittedName>
        <fullName evidence="1">Uncharacterized protein</fullName>
    </submittedName>
</protein>
<dbReference type="AlphaFoldDB" id="A0A1M6NM39"/>
<dbReference type="EMBL" id="FRAJ01000006">
    <property type="protein sequence ID" value="SHJ96684.1"/>
    <property type="molecule type" value="Genomic_DNA"/>
</dbReference>
<keyword evidence="2" id="KW-1185">Reference proteome</keyword>
<gene>
    <name evidence="1" type="ORF">SAMN02745883_00937</name>
</gene>
<accession>A0A1M6NM39</accession>
<sequence>MYITVAIILAIAVGIFLYRHNKNKSLEIQKTEKISNTNPIYNTDIKPLQDNIEKENQDFQISTNSNNNSDKEIPINKITIDDKTEIDGNDSFSFGKNKEIKIEITLADDEDNK</sequence>
<dbReference type="STRING" id="1121266.SAMN02745883_00937"/>
<reference evidence="1 2" key="1">
    <citation type="submission" date="2016-11" db="EMBL/GenBank/DDBJ databases">
        <authorList>
            <person name="Jaros S."/>
            <person name="Januszkiewicz K."/>
            <person name="Wedrychowicz H."/>
        </authorList>
    </citation>
    <scope>NUCLEOTIDE SEQUENCE [LARGE SCALE GENOMIC DNA]</scope>
    <source>
        <strain evidence="1 2">DSM 14501</strain>
    </source>
</reference>
<dbReference type="Proteomes" id="UP000184082">
    <property type="component" value="Unassembled WGS sequence"/>
</dbReference>
<organism evidence="1 2">
    <name type="scientific">Caminicella sporogenes DSM 14501</name>
    <dbReference type="NCBI Taxonomy" id="1121266"/>
    <lineage>
        <taxon>Bacteria</taxon>
        <taxon>Bacillati</taxon>
        <taxon>Bacillota</taxon>
        <taxon>Clostridia</taxon>
        <taxon>Peptostreptococcales</taxon>
        <taxon>Caminicellaceae</taxon>
        <taxon>Caminicella</taxon>
    </lineage>
</organism>
<name>A0A1M6NM39_9FIRM</name>
<evidence type="ECO:0000313" key="1">
    <source>
        <dbReference type="EMBL" id="SHJ96684.1"/>
    </source>
</evidence>
<proteinExistence type="predicted"/>
<dbReference type="RefSeq" id="WP_072966207.1">
    <property type="nucleotide sequence ID" value="NZ_FRAJ01000006.1"/>
</dbReference>
<evidence type="ECO:0000313" key="2">
    <source>
        <dbReference type="Proteomes" id="UP000184082"/>
    </source>
</evidence>